<reference evidence="2 3" key="1">
    <citation type="submission" date="2018-11" db="EMBL/GenBank/DDBJ databases">
        <title>Whole genome sequencing of an environmental sample.</title>
        <authorList>
            <person name="Sarangi A.N."/>
            <person name="Singh D."/>
            <person name="Tripathy S."/>
        </authorList>
    </citation>
    <scope>NUCLEOTIDE SEQUENCE [LARGE SCALE GENOMIC DNA]</scope>
    <source>
        <strain evidence="2 3">Lakshadweep</strain>
    </source>
</reference>
<dbReference type="PANTHER" id="PTHR40446">
    <property type="entry name" value="N-ACETYLGLUCOSAMINE-1-PHOSPHODIESTER ALPHA-N-ACETYLGLUCOSAMINIDASE"/>
    <property type="match status" value="1"/>
</dbReference>
<protein>
    <submittedName>
        <fullName evidence="2">Phosphodiester glycosidase family protein</fullName>
    </submittedName>
</protein>
<dbReference type="PANTHER" id="PTHR40446:SF2">
    <property type="entry name" value="N-ACETYLGLUCOSAMINE-1-PHOSPHODIESTER ALPHA-N-ACETYLGLUCOSAMINIDASE"/>
    <property type="match status" value="1"/>
</dbReference>
<sequence length="164" mass="17110">MLGIGIADGETYSPAQPTWPALCFAGDNRAQIVAEGNCPMGTQQAVAGNQQLVANGVAVPFDFSDRAYARVMAVVSADGNELSLVVVDGKQPHYSEGATLTQLTEMALNLNADAALNLDGGGSTTLIIETSSGSQPLNAPIHTKWPLRQRPVANNLGIRAQPPN</sequence>
<dbReference type="AlphaFoldDB" id="A0A4Q7E7S2"/>
<dbReference type="EMBL" id="QVFV01000002">
    <property type="protein sequence ID" value="RZM78632.1"/>
    <property type="molecule type" value="Genomic_DNA"/>
</dbReference>
<proteinExistence type="predicted"/>
<evidence type="ECO:0000259" key="1">
    <source>
        <dbReference type="Pfam" id="PF09992"/>
    </source>
</evidence>
<keyword evidence="2" id="KW-0326">Glycosidase</keyword>
<evidence type="ECO:0000313" key="2">
    <source>
        <dbReference type="EMBL" id="RZM78632.1"/>
    </source>
</evidence>
<keyword evidence="3" id="KW-1185">Reference proteome</keyword>
<name>A0A4Q7E7S2_9CYAN</name>
<keyword evidence="2" id="KW-0378">Hydrolase</keyword>
<dbReference type="InterPro" id="IPR018711">
    <property type="entry name" value="NAGPA"/>
</dbReference>
<dbReference type="Proteomes" id="UP000292459">
    <property type="component" value="Unassembled WGS sequence"/>
</dbReference>
<gene>
    <name evidence="2" type="ORF">DYY88_07455</name>
</gene>
<feature type="domain" description="Phosphodiester glycosidase" evidence="1">
    <location>
        <begin position="3"/>
        <end position="158"/>
    </location>
</feature>
<dbReference type="Pfam" id="PF09992">
    <property type="entry name" value="NAGPA"/>
    <property type="match status" value="1"/>
</dbReference>
<dbReference type="GO" id="GO:0016798">
    <property type="term" value="F:hydrolase activity, acting on glycosyl bonds"/>
    <property type="evidence" value="ECO:0007669"/>
    <property type="project" value="UniProtKB-KW"/>
</dbReference>
<evidence type="ECO:0000313" key="3">
    <source>
        <dbReference type="Proteomes" id="UP000292459"/>
    </source>
</evidence>
<comment type="caution">
    <text evidence="2">The sequence shown here is derived from an EMBL/GenBank/DDBJ whole genome shotgun (WGS) entry which is preliminary data.</text>
</comment>
<accession>A0A4Q7E7S2</accession>
<organism evidence="2 3">
    <name type="scientific">Leptolyngbya iicbica LK</name>
    <dbReference type="NCBI Taxonomy" id="2294035"/>
    <lineage>
        <taxon>Bacteria</taxon>
        <taxon>Bacillati</taxon>
        <taxon>Cyanobacteriota</taxon>
        <taxon>Cyanophyceae</taxon>
        <taxon>Leptolyngbyales</taxon>
        <taxon>Leptolyngbyaceae</taxon>
        <taxon>Leptolyngbya group</taxon>
        <taxon>Leptolyngbya</taxon>
        <taxon>Leptolyngbya iicbica</taxon>
    </lineage>
</organism>
<dbReference type="OrthoDB" id="9816453at2"/>